<gene>
    <name evidence="1" type="ORF">GO594_31910</name>
</gene>
<name>A0A7X3HF62_9GAMM</name>
<proteinExistence type="predicted"/>
<comment type="caution">
    <text evidence="1">The sequence shown here is derived from an EMBL/GenBank/DDBJ whole genome shotgun (WGS) entry which is preliminary data.</text>
</comment>
<organism evidence="1 2">
    <name type="scientific">Metapseudomonas otitidis</name>
    <dbReference type="NCBI Taxonomy" id="319939"/>
    <lineage>
        <taxon>Bacteria</taxon>
        <taxon>Pseudomonadati</taxon>
        <taxon>Pseudomonadota</taxon>
        <taxon>Gammaproteobacteria</taxon>
        <taxon>Pseudomonadales</taxon>
        <taxon>Pseudomonadaceae</taxon>
        <taxon>Metapseudomonas</taxon>
    </lineage>
</organism>
<feature type="non-terminal residue" evidence="1">
    <location>
        <position position="100"/>
    </location>
</feature>
<evidence type="ECO:0000313" key="2">
    <source>
        <dbReference type="Proteomes" id="UP000461288"/>
    </source>
</evidence>
<dbReference type="Proteomes" id="UP000461288">
    <property type="component" value="Unassembled WGS sequence"/>
</dbReference>
<accession>A0A7X3HF62</accession>
<protein>
    <submittedName>
        <fullName evidence="1">Uncharacterized protein</fullName>
    </submittedName>
</protein>
<feature type="non-terminal residue" evidence="1">
    <location>
        <position position="1"/>
    </location>
</feature>
<dbReference type="EMBL" id="WTFN01000647">
    <property type="protein sequence ID" value="MWK60580.1"/>
    <property type="molecule type" value="Genomic_DNA"/>
</dbReference>
<evidence type="ECO:0000313" key="1">
    <source>
        <dbReference type="EMBL" id="MWK60580.1"/>
    </source>
</evidence>
<sequence length="100" mass="11560">IYSGKVMIGQKELPCAVLDDETRILTNTAIFKAFDRPRKGKPSEDYRLKNVPAFLTANNLKPYIERERANDDYSVEYIRSGRQYAGYKAEILPHICDIYL</sequence>
<reference evidence="1 2" key="1">
    <citation type="submission" date="2019-12" db="EMBL/GenBank/DDBJ databases">
        <title>Draft genome sequence of Pseudomonas otitidis recovered from a chicken carcass.</title>
        <authorList>
            <person name="Vieira T.R."/>
            <person name="Oliviera E.F.C."/>
            <person name="Silva N.M.V."/>
            <person name="Sambrano G.E."/>
            <person name="Cibulski S.P."/>
            <person name="Cardoso M.R.I."/>
        </authorList>
    </citation>
    <scope>NUCLEOTIDE SEQUENCE [LARGE SCALE GENOMIC DNA]</scope>
    <source>
        <strain evidence="1 2">25_K</strain>
    </source>
</reference>
<dbReference type="AlphaFoldDB" id="A0A7X3HF62"/>
<dbReference type="RefSeq" id="WP_202120010.1">
    <property type="nucleotide sequence ID" value="NZ_WTFN01000647.1"/>
</dbReference>